<dbReference type="PANTHER" id="PTHR36159:SF1">
    <property type="entry name" value="RETROVIRUS-RELATED POL POLYPROTEIN FROM TRANSPOSON 412-LIKE PROTEIN"/>
    <property type="match status" value="1"/>
</dbReference>
<proteinExistence type="predicted"/>
<sequence>MLLGFCEDYKRVVINARHELVLIRARNDNNCVVLSSDRHEPKIDLHKVQWRMPHVYLNEINKLRLLCTLESGQFLSMAFHSWDLYEFPLLQSTTAHTWAVKATTQLEKPRYVIFALQTGRRNVRTKDASLFDECDLSNVKLFLNSEFYPYDDMHLDFTKNRYAVLYDMYTRFCRAFYALDWDDDGAMLTMSKFLHCGPLVVIDCSRQNEAVKSATVDVRIEFDCRRNVPPETTASCLILHDRVVEYNPLTSVVRRVV</sequence>
<dbReference type="Pfam" id="PF21738">
    <property type="entry name" value="DJR-like_dom"/>
    <property type="match status" value="1"/>
</dbReference>
<name>A0A026WBN9_OOCBI</name>
<dbReference type="InterPro" id="IPR049512">
    <property type="entry name" value="DJR-like_dom"/>
</dbReference>
<dbReference type="PANTHER" id="PTHR36159">
    <property type="entry name" value="PROTEIN CBG23766"/>
    <property type="match status" value="1"/>
</dbReference>
<dbReference type="EMBL" id="KK107289">
    <property type="protein sequence ID" value="EZA53497.1"/>
    <property type="molecule type" value="Genomic_DNA"/>
</dbReference>
<dbReference type="OMA" id="WAVKATT"/>
<gene>
    <name evidence="2" type="ORF">X777_07302</name>
</gene>
<dbReference type="Proteomes" id="UP000053097">
    <property type="component" value="Unassembled WGS sequence"/>
</dbReference>
<accession>A0A026WBN9</accession>
<organism evidence="2 3">
    <name type="scientific">Ooceraea biroi</name>
    <name type="common">Clonal raider ant</name>
    <name type="synonym">Cerapachys biroi</name>
    <dbReference type="NCBI Taxonomy" id="2015173"/>
    <lineage>
        <taxon>Eukaryota</taxon>
        <taxon>Metazoa</taxon>
        <taxon>Ecdysozoa</taxon>
        <taxon>Arthropoda</taxon>
        <taxon>Hexapoda</taxon>
        <taxon>Insecta</taxon>
        <taxon>Pterygota</taxon>
        <taxon>Neoptera</taxon>
        <taxon>Endopterygota</taxon>
        <taxon>Hymenoptera</taxon>
        <taxon>Apocrita</taxon>
        <taxon>Aculeata</taxon>
        <taxon>Formicoidea</taxon>
        <taxon>Formicidae</taxon>
        <taxon>Dorylinae</taxon>
        <taxon>Ooceraea</taxon>
    </lineage>
</organism>
<dbReference type="OrthoDB" id="7399333at2759"/>
<keyword evidence="3" id="KW-1185">Reference proteome</keyword>
<reference evidence="2 3" key="1">
    <citation type="journal article" date="2014" name="Curr. Biol.">
        <title>The genome of the clonal raider ant Cerapachys biroi.</title>
        <authorList>
            <person name="Oxley P.R."/>
            <person name="Ji L."/>
            <person name="Fetter-Pruneda I."/>
            <person name="McKenzie S.K."/>
            <person name="Li C."/>
            <person name="Hu H."/>
            <person name="Zhang G."/>
            <person name="Kronauer D.J."/>
        </authorList>
    </citation>
    <scope>NUCLEOTIDE SEQUENCE [LARGE SCALE GENOMIC DNA]</scope>
</reference>
<dbReference type="AlphaFoldDB" id="A0A026WBN9"/>
<evidence type="ECO:0000313" key="3">
    <source>
        <dbReference type="Proteomes" id="UP000053097"/>
    </source>
</evidence>
<evidence type="ECO:0000313" key="2">
    <source>
        <dbReference type="EMBL" id="EZA53497.1"/>
    </source>
</evidence>
<evidence type="ECO:0000259" key="1">
    <source>
        <dbReference type="Pfam" id="PF21738"/>
    </source>
</evidence>
<dbReference type="STRING" id="2015173.A0A026WBN9"/>
<protein>
    <recommendedName>
        <fullName evidence="1">Double jelly roll-like domain-containing protein</fullName>
    </recommendedName>
</protein>
<feature type="domain" description="Double jelly roll-like" evidence="1">
    <location>
        <begin position="1"/>
        <end position="244"/>
    </location>
</feature>